<dbReference type="AlphaFoldDB" id="A0A9D4MU26"/>
<keyword evidence="2" id="KW-1185">Reference proteome</keyword>
<evidence type="ECO:0000313" key="1">
    <source>
        <dbReference type="EMBL" id="KAH3881754.1"/>
    </source>
</evidence>
<sequence>MSELETRLLASESRYIAQHLLPKKAVDKIHEVGEEIFQAYQEELSVTRDEFPSEIRRRRTKWTGQGNPKADLQETLNSMNEHIYPEIFAILNVYGWMPVSTATAER</sequence>
<accession>A0A9D4MU26</accession>
<dbReference type="Proteomes" id="UP000828390">
    <property type="component" value="Unassembled WGS sequence"/>
</dbReference>
<protein>
    <submittedName>
        <fullName evidence="1">Uncharacterized protein</fullName>
    </submittedName>
</protein>
<gene>
    <name evidence="1" type="ORF">DPMN_005681</name>
</gene>
<name>A0A9D4MU26_DREPO</name>
<evidence type="ECO:0000313" key="2">
    <source>
        <dbReference type="Proteomes" id="UP000828390"/>
    </source>
</evidence>
<comment type="caution">
    <text evidence="1">The sequence shown here is derived from an EMBL/GenBank/DDBJ whole genome shotgun (WGS) entry which is preliminary data.</text>
</comment>
<organism evidence="1 2">
    <name type="scientific">Dreissena polymorpha</name>
    <name type="common">Zebra mussel</name>
    <name type="synonym">Mytilus polymorpha</name>
    <dbReference type="NCBI Taxonomy" id="45954"/>
    <lineage>
        <taxon>Eukaryota</taxon>
        <taxon>Metazoa</taxon>
        <taxon>Spiralia</taxon>
        <taxon>Lophotrochozoa</taxon>
        <taxon>Mollusca</taxon>
        <taxon>Bivalvia</taxon>
        <taxon>Autobranchia</taxon>
        <taxon>Heteroconchia</taxon>
        <taxon>Euheterodonta</taxon>
        <taxon>Imparidentia</taxon>
        <taxon>Neoheterodontei</taxon>
        <taxon>Myida</taxon>
        <taxon>Dreissenoidea</taxon>
        <taxon>Dreissenidae</taxon>
        <taxon>Dreissena</taxon>
    </lineage>
</organism>
<reference evidence="1" key="1">
    <citation type="journal article" date="2019" name="bioRxiv">
        <title>The Genome of the Zebra Mussel, Dreissena polymorpha: A Resource for Invasive Species Research.</title>
        <authorList>
            <person name="McCartney M.A."/>
            <person name="Auch B."/>
            <person name="Kono T."/>
            <person name="Mallez S."/>
            <person name="Zhang Y."/>
            <person name="Obille A."/>
            <person name="Becker A."/>
            <person name="Abrahante J.E."/>
            <person name="Garbe J."/>
            <person name="Badalamenti J.P."/>
            <person name="Herman A."/>
            <person name="Mangelson H."/>
            <person name="Liachko I."/>
            <person name="Sullivan S."/>
            <person name="Sone E.D."/>
            <person name="Koren S."/>
            <person name="Silverstein K.A.T."/>
            <person name="Beckman K.B."/>
            <person name="Gohl D.M."/>
        </authorList>
    </citation>
    <scope>NUCLEOTIDE SEQUENCE</scope>
    <source>
        <strain evidence="1">Duluth1</strain>
        <tissue evidence="1">Whole animal</tissue>
    </source>
</reference>
<reference evidence="1" key="2">
    <citation type="submission" date="2020-11" db="EMBL/GenBank/DDBJ databases">
        <authorList>
            <person name="McCartney M.A."/>
            <person name="Auch B."/>
            <person name="Kono T."/>
            <person name="Mallez S."/>
            <person name="Becker A."/>
            <person name="Gohl D.M."/>
            <person name="Silverstein K.A.T."/>
            <person name="Koren S."/>
            <person name="Bechman K.B."/>
            <person name="Herman A."/>
            <person name="Abrahante J.E."/>
            <person name="Garbe J."/>
        </authorList>
    </citation>
    <scope>NUCLEOTIDE SEQUENCE</scope>
    <source>
        <strain evidence="1">Duluth1</strain>
        <tissue evidence="1">Whole animal</tissue>
    </source>
</reference>
<dbReference type="EMBL" id="JAIWYP010000001">
    <property type="protein sequence ID" value="KAH3881754.1"/>
    <property type="molecule type" value="Genomic_DNA"/>
</dbReference>
<proteinExistence type="predicted"/>